<dbReference type="UniPathway" id="UPA00049">
    <property type="reaction ID" value="UER00060"/>
</dbReference>
<keyword evidence="7 12" id="KW-0560">Oxidoreductase</keyword>
<keyword evidence="12" id="KW-0521">NADP</keyword>
<dbReference type="EMBL" id="CP012176">
    <property type="protein sequence ID" value="AKV83849.1"/>
    <property type="molecule type" value="Genomic_DNA"/>
</dbReference>
<evidence type="ECO:0000259" key="16">
    <source>
        <dbReference type="PROSITE" id="PS51851"/>
    </source>
</evidence>
<dbReference type="Pfam" id="PF01450">
    <property type="entry name" value="KARI_C"/>
    <property type="match status" value="1"/>
</dbReference>
<dbReference type="Proteomes" id="UP000068832">
    <property type="component" value="Chromosome"/>
</dbReference>
<reference evidence="23 24" key="1">
    <citation type="journal article" date="2015" name="Genome Announc.">
        <title>Complete Genome Sequences of Evolved Arsenate-Resistant Metallosphaera sedula Strains.</title>
        <authorList>
            <person name="Ai C."/>
            <person name="McCarthy S."/>
            <person name="Schackwitz W."/>
            <person name="Martin J."/>
            <person name="Lipzen A."/>
            <person name="Blum P."/>
        </authorList>
    </citation>
    <scope>NUCLEOTIDE SEQUENCE [LARGE SCALE GENOMIC DNA]</scope>
    <source>
        <strain evidence="19 24">ARS120-1</strain>
        <strain evidence="20 23">ARS120-2</strain>
        <strain evidence="17 26">ARS50-1</strain>
        <strain evidence="18 25">ARS50-2</strain>
    </source>
</reference>
<feature type="binding site" evidence="12 13">
    <location>
        <position position="207"/>
    </location>
    <ligand>
        <name>Mg(2+)</name>
        <dbReference type="ChEBI" id="CHEBI:18420"/>
        <label>1</label>
    </ligand>
</feature>
<evidence type="ECO:0000256" key="6">
    <source>
        <dbReference type="ARBA" id="ARBA00022842"/>
    </source>
</evidence>
<comment type="catalytic activity">
    <reaction evidence="12">
        <text>(2R,3R)-2,3-dihydroxy-3-methylpentanoate + NADP(+) = (S)-2-ethyl-2-hydroxy-3-oxobutanoate + NADPH + H(+)</text>
        <dbReference type="Rhea" id="RHEA:13493"/>
        <dbReference type="ChEBI" id="CHEBI:15378"/>
        <dbReference type="ChEBI" id="CHEBI:49256"/>
        <dbReference type="ChEBI" id="CHEBI:49258"/>
        <dbReference type="ChEBI" id="CHEBI:57783"/>
        <dbReference type="ChEBI" id="CHEBI:58349"/>
        <dbReference type="EC" id="1.1.1.86"/>
    </reaction>
</comment>
<evidence type="ECO:0000256" key="5">
    <source>
        <dbReference type="ARBA" id="ARBA00022723"/>
    </source>
</evidence>
<evidence type="ECO:0000313" key="24">
    <source>
        <dbReference type="Proteomes" id="UP000062398"/>
    </source>
</evidence>
<feature type="binding site" evidence="12 13">
    <location>
        <position position="247"/>
    </location>
    <ligand>
        <name>Mg(2+)</name>
        <dbReference type="ChEBI" id="CHEBI:18420"/>
        <label>2</label>
    </ligand>
</feature>
<dbReference type="EMBL" id="CP012174">
    <property type="protein sequence ID" value="AKV79372.1"/>
    <property type="molecule type" value="Genomic_DNA"/>
</dbReference>
<dbReference type="InterPro" id="IPR000506">
    <property type="entry name" value="KARI_C"/>
</dbReference>
<dbReference type="PROSITE" id="PS51851">
    <property type="entry name" value="KARI_C"/>
    <property type="match status" value="1"/>
</dbReference>
<dbReference type="InterPro" id="IPR013116">
    <property type="entry name" value="KARI_N"/>
</dbReference>
<keyword evidence="8 12" id="KW-0100">Branched-chain amino acid biosynthesis</keyword>
<feature type="binding site" evidence="12 13">
    <location>
        <position position="211"/>
    </location>
    <ligand>
        <name>Mg(2+)</name>
        <dbReference type="ChEBI" id="CHEBI:18420"/>
        <label>1</label>
    </ligand>
</feature>
<evidence type="ECO:0000256" key="3">
    <source>
        <dbReference type="ARBA" id="ARBA00010318"/>
    </source>
</evidence>
<feature type="binding site" evidence="12 13">
    <location>
        <position position="268"/>
    </location>
    <ligand>
        <name>substrate</name>
    </ligand>
</feature>
<comment type="catalytic activity">
    <reaction evidence="12">
        <text>(2R)-2,3-dihydroxy-3-methylbutanoate + NADP(+) = (2S)-2-acetolactate + NADPH + H(+)</text>
        <dbReference type="Rhea" id="RHEA:22068"/>
        <dbReference type="ChEBI" id="CHEBI:15378"/>
        <dbReference type="ChEBI" id="CHEBI:49072"/>
        <dbReference type="ChEBI" id="CHEBI:57783"/>
        <dbReference type="ChEBI" id="CHEBI:58349"/>
        <dbReference type="ChEBI" id="CHEBI:58476"/>
        <dbReference type="EC" id="1.1.1.86"/>
    </reaction>
</comment>
<organism evidence="17 26">
    <name type="scientific">Metallosphaera sedula</name>
    <dbReference type="NCBI Taxonomy" id="43687"/>
    <lineage>
        <taxon>Archaea</taxon>
        <taxon>Thermoproteota</taxon>
        <taxon>Thermoprotei</taxon>
        <taxon>Sulfolobales</taxon>
        <taxon>Sulfolobaceae</taxon>
        <taxon>Metallosphaera</taxon>
    </lineage>
</organism>
<comment type="caution">
    <text evidence="12">Lacks conserved residue(s) required for the propagation of feature annotation.</text>
</comment>
<dbReference type="SUPFAM" id="SSF48179">
    <property type="entry name" value="6-phosphogluconate dehydrogenase C-terminal domain-like"/>
    <property type="match status" value="1"/>
</dbReference>
<evidence type="ECO:0000256" key="11">
    <source>
        <dbReference type="ARBA" id="ARBA00055021"/>
    </source>
</evidence>
<keyword evidence="6 12" id="KW-0460">Magnesium</keyword>
<dbReference type="AlphaFoldDB" id="A0A0K1SJI2"/>
<dbReference type="InterPro" id="IPR013023">
    <property type="entry name" value="KARI"/>
</dbReference>
<dbReference type="GO" id="GO:0009099">
    <property type="term" value="P:L-valine biosynthetic process"/>
    <property type="evidence" value="ECO:0007669"/>
    <property type="project" value="UniProtKB-UniRule"/>
</dbReference>
<dbReference type="InterPro" id="IPR008927">
    <property type="entry name" value="6-PGluconate_DH-like_C_sf"/>
</dbReference>
<comment type="cofactor">
    <cofactor evidence="12">
        <name>Mg(2+)</name>
        <dbReference type="ChEBI" id="CHEBI:18420"/>
    </cofactor>
    <text evidence="12">Binds 2 magnesium ions per subunit.</text>
</comment>
<feature type="binding site" evidence="12">
    <location>
        <position position="69"/>
    </location>
    <ligand>
        <name>NADP(+)</name>
        <dbReference type="ChEBI" id="CHEBI:58349"/>
    </ligand>
</feature>
<dbReference type="PANTHER" id="PTHR21371:SF1">
    <property type="entry name" value="KETOL-ACID REDUCTOISOMERASE, MITOCHONDRIAL"/>
    <property type="match status" value="1"/>
</dbReference>
<evidence type="ECO:0000313" key="21">
    <source>
        <dbReference type="EMBL" id="AKV83849.1"/>
    </source>
</evidence>
<dbReference type="GO" id="GO:0000287">
    <property type="term" value="F:magnesium ion binding"/>
    <property type="evidence" value="ECO:0007669"/>
    <property type="project" value="UniProtKB-UniRule"/>
</dbReference>
<dbReference type="GO" id="GO:0004455">
    <property type="term" value="F:ketol-acid reductoisomerase activity"/>
    <property type="evidence" value="ECO:0007669"/>
    <property type="project" value="UniProtKB-UniRule"/>
</dbReference>
<dbReference type="EC" id="1.1.1.86" evidence="12"/>
<dbReference type="PATRIC" id="fig|43687.5.peg.2086"/>
<dbReference type="Pfam" id="PF07991">
    <property type="entry name" value="KARI_N"/>
    <property type="match status" value="1"/>
</dbReference>
<comment type="function">
    <text evidence="11">Involved in the biosynthesis of branched-chain amino acids (BCAA). Catalyzes an alkyl-migration followed by a ketol-acid reduction of (S)-2-acetolactate (S2AL) to yield (R)-2,3-dihydroxy-isovalerate. In the isomerase reaction, S2AL is rearranged via a Mg-dependent methyl migration to produce 3-hydroxy-3-methyl-2-ketobutyrate (HMKB). In the reductase reaction, this 2-ketoacid undergoes a metal-dependent reduction by NADPH or NADH to yield (R)-2,3-dihydroxy-isovalerate.</text>
</comment>
<feature type="domain" description="KARI C-terminal knotted" evidence="16">
    <location>
        <begin position="199"/>
        <end position="344"/>
    </location>
</feature>
<feature type="compositionally biased region" description="Basic and acidic residues" evidence="14">
    <location>
        <begin position="321"/>
        <end position="348"/>
    </location>
</feature>
<name>A0A0K1SJI2_9CREN</name>
<comment type="pathway">
    <text evidence="1 12">Amino-acid biosynthesis; L-valine biosynthesis; L-valine from pyruvate: step 2/4.</text>
</comment>
<dbReference type="UniPathway" id="UPA00047">
    <property type="reaction ID" value="UER00056"/>
</dbReference>
<dbReference type="SUPFAM" id="SSF51735">
    <property type="entry name" value="NAD(P)-binding Rossmann-fold domains"/>
    <property type="match status" value="1"/>
</dbReference>
<comment type="catalytic activity">
    <reaction evidence="9">
        <text>(2R)-2,3-dihydroxy-3-methylbutanoate + NAD(+) = (2S)-2-acetolactate + NADH + H(+)</text>
        <dbReference type="Rhea" id="RHEA:30627"/>
        <dbReference type="ChEBI" id="CHEBI:15378"/>
        <dbReference type="ChEBI" id="CHEBI:49072"/>
        <dbReference type="ChEBI" id="CHEBI:57540"/>
        <dbReference type="ChEBI" id="CHEBI:57945"/>
        <dbReference type="ChEBI" id="CHEBI:58476"/>
        <dbReference type="EC" id="1.1.1.383"/>
    </reaction>
</comment>
<evidence type="ECO:0000313" key="25">
    <source>
        <dbReference type="Proteomes" id="UP000062475"/>
    </source>
</evidence>
<dbReference type="Proteomes" id="UP000062398">
    <property type="component" value="Chromosome"/>
</dbReference>
<reference evidence="21 22" key="2">
    <citation type="submission" date="2015-07" db="EMBL/GenBank/DDBJ databases">
        <title>Physiological, transcriptional responses and genome re-sequencing of acid resistant extremely thermoacidophilic Metallosphaera sedula SARC-M1.</title>
        <authorList>
            <person name="Ai C."/>
            <person name="McCarthy S."/>
            <person name="Eckrich V."/>
            <person name="Rudrappa D."/>
            <person name="Qiu G."/>
            <person name="Blum P."/>
        </authorList>
    </citation>
    <scope>NUCLEOTIDE SEQUENCE [LARGE SCALE GENOMIC DNA]</scope>
    <source>
        <strain evidence="21 22">SARC-M1</strain>
    </source>
</reference>
<keyword evidence="5 12" id="KW-0479">Metal-binding</keyword>
<evidence type="ECO:0000256" key="4">
    <source>
        <dbReference type="ARBA" id="ARBA00022605"/>
    </source>
</evidence>
<dbReference type="GO" id="GO:0009097">
    <property type="term" value="P:isoleucine biosynthetic process"/>
    <property type="evidence" value="ECO:0007669"/>
    <property type="project" value="UniProtKB-UniRule"/>
</dbReference>
<keyword evidence="4 12" id="KW-0028">Amino-acid biosynthesis</keyword>
<evidence type="ECO:0000256" key="12">
    <source>
        <dbReference type="HAMAP-Rule" id="MF_00435"/>
    </source>
</evidence>
<dbReference type="Proteomes" id="UP000061362">
    <property type="component" value="Chromosome"/>
</dbReference>
<dbReference type="InterPro" id="IPR036291">
    <property type="entry name" value="NAD(P)-bd_dom_sf"/>
</dbReference>
<evidence type="ECO:0000256" key="13">
    <source>
        <dbReference type="PROSITE-ProRule" id="PRU01198"/>
    </source>
</evidence>
<dbReference type="Proteomes" id="UP000062475">
    <property type="component" value="Chromosome"/>
</dbReference>
<dbReference type="NCBIfam" id="TIGR00465">
    <property type="entry name" value="ilvC"/>
    <property type="match status" value="1"/>
</dbReference>
<dbReference type="HAMAP" id="MF_00435">
    <property type="entry name" value="IlvC"/>
    <property type="match status" value="1"/>
</dbReference>
<dbReference type="EMBL" id="CP012173">
    <property type="protein sequence ID" value="AKV77121.1"/>
    <property type="molecule type" value="Genomic_DNA"/>
</dbReference>
<gene>
    <name evidence="12" type="primary">ilvC</name>
    <name evidence="17" type="ORF">MsedA_1977</name>
    <name evidence="18" type="ORF">MsedB_1979</name>
    <name evidence="19" type="ORF">MsedC_1977</name>
    <name evidence="20" type="ORF">MsedD_1978</name>
    <name evidence="21" type="ORF">MsedE_1978</name>
</gene>
<dbReference type="Gene3D" id="3.40.50.720">
    <property type="entry name" value="NAD(P)-binding Rossmann-like Domain"/>
    <property type="match status" value="1"/>
</dbReference>
<comment type="function">
    <text evidence="12">Involved in the biosynthesis of branched-chain amino acids (BCAA). Catalyzes an alkyl-migration followed by a ketol-acid reduction of (S)-2-acetolactate (S2AL) to yield (R)-2,3-dihydroxy-isovalerate. In the isomerase reaction, S2AL is rearranged via a Mg-dependent methyl migration to produce 3-hydroxy-3-methyl-2-ketobutyrate (HMKB). In the reductase reaction, this 2-ketoacid undergoes a metal-dependent reduction by NADPH to yield (R)-2,3-dihydroxy-isovalerate.</text>
</comment>
<comment type="similarity">
    <text evidence="3 12 13">Belongs to the ketol-acid reductoisomerase family.</text>
</comment>
<evidence type="ECO:0000256" key="7">
    <source>
        <dbReference type="ARBA" id="ARBA00023002"/>
    </source>
</evidence>
<dbReference type="NCBIfam" id="NF004017">
    <property type="entry name" value="PRK05479.1"/>
    <property type="match status" value="1"/>
</dbReference>
<dbReference type="PROSITE" id="PS51850">
    <property type="entry name" value="KARI_N"/>
    <property type="match status" value="1"/>
</dbReference>
<dbReference type="FunFam" id="3.40.50.720:FF:000023">
    <property type="entry name" value="Ketol-acid reductoisomerase (NADP(+))"/>
    <property type="match status" value="1"/>
</dbReference>
<protein>
    <recommendedName>
        <fullName evidence="12">Ketol-acid reductoisomerase (NADP(+))</fullName>
        <shortName evidence="12">KARI</shortName>
        <ecNumber evidence="12">1.1.1.86</ecNumber>
    </recommendedName>
    <alternativeName>
        <fullName evidence="12">Acetohydroxy-acid isomeroreductase</fullName>
        <shortName evidence="12">AHIR</shortName>
    </alternativeName>
    <alternativeName>
        <fullName evidence="12">Alpha-keto-beta-hydroxylacyl reductoisomerase</fullName>
    </alternativeName>
</protein>
<accession>A0A0K1SJI2</accession>
<evidence type="ECO:0000259" key="15">
    <source>
        <dbReference type="PROSITE" id="PS51850"/>
    </source>
</evidence>
<evidence type="ECO:0000256" key="1">
    <source>
        <dbReference type="ARBA" id="ARBA00004864"/>
    </source>
</evidence>
<evidence type="ECO:0000313" key="18">
    <source>
        <dbReference type="EMBL" id="AKV77121.1"/>
    </source>
</evidence>
<feature type="domain" description="KARI N-terminal Rossmann" evidence="15">
    <location>
        <begin position="18"/>
        <end position="198"/>
    </location>
</feature>
<evidence type="ECO:0000313" key="17">
    <source>
        <dbReference type="EMBL" id="AKV74884.1"/>
    </source>
</evidence>
<dbReference type="EMBL" id="CP012172">
    <property type="protein sequence ID" value="AKV74884.1"/>
    <property type="molecule type" value="Genomic_DNA"/>
</dbReference>
<comment type="catalytic activity">
    <reaction evidence="10">
        <text>(2R)-2,3-dihydroxy-3-methylbutanoate + NADP(+) = (2S)-2-acetolactate + NADPH + H(+)</text>
        <dbReference type="Rhea" id="RHEA:22068"/>
        <dbReference type="ChEBI" id="CHEBI:15378"/>
        <dbReference type="ChEBI" id="CHEBI:49072"/>
        <dbReference type="ChEBI" id="CHEBI:57783"/>
        <dbReference type="ChEBI" id="CHEBI:58349"/>
        <dbReference type="ChEBI" id="CHEBI:58476"/>
        <dbReference type="EC" id="1.1.1.383"/>
    </reaction>
</comment>
<sequence>MYQFTLRLQAIVGVSHIAKIYTDKDTTLDPMKGKKIAVLGYGSQGRAWALNLRDSGLQVTVGLEREGKSWEQAKADGFTPKKTEDAVKDADVVIFLVPDMAQRLVYRERVQPYLREGMDLVFAHGFNIHYRLIEPPSNVDVYMVAPKGPGPIVRDFYVKGGGVPVLVAVHQNHSGKALEKALAIAKALGGTRAGAIETTFKEETETDLIGEQTILVGGVMELMKAAFETLVEMGYQPEVAYFETINELKMIVDLIYDKGFMGMLRAVSDTAKYGGFTVGKQVINEETRRRLREAAEKVRSGKFAEEWIEEYGRGSPTLSKGLEEMDKSLEEQTGRRLKEIIERGRPKS</sequence>
<feature type="active site" evidence="12">
    <location>
        <position position="124"/>
    </location>
</feature>
<evidence type="ECO:0000256" key="10">
    <source>
        <dbReference type="ARBA" id="ARBA00052344"/>
    </source>
</evidence>
<feature type="binding site" evidence="12 13">
    <location>
        <position position="207"/>
    </location>
    <ligand>
        <name>Mg(2+)</name>
        <dbReference type="ChEBI" id="CHEBI:18420"/>
        <label>2</label>
    </ligand>
</feature>
<proteinExistence type="inferred from homology"/>
<dbReference type="EMBL" id="CP012175">
    <property type="protein sequence ID" value="AKV81617.1"/>
    <property type="molecule type" value="Genomic_DNA"/>
</dbReference>
<evidence type="ECO:0000313" key="23">
    <source>
        <dbReference type="Proteomes" id="UP000061362"/>
    </source>
</evidence>
<evidence type="ECO:0000256" key="14">
    <source>
        <dbReference type="SAM" id="MobiDB-lite"/>
    </source>
</evidence>
<evidence type="ECO:0000313" key="26">
    <source>
        <dbReference type="Proteomes" id="UP000068832"/>
    </source>
</evidence>
<feature type="binding site" evidence="12">
    <location>
        <position position="150"/>
    </location>
    <ligand>
        <name>NADP(+)</name>
        <dbReference type="ChEBI" id="CHEBI:58349"/>
    </ligand>
</feature>
<evidence type="ECO:0000256" key="8">
    <source>
        <dbReference type="ARBA" id="ARBA00023304"/>
    </source>
</evidence>
<dbReference type="Proteomes" id="UP000056255">
    <property type="component" value="Chromosome"/>
</dbReference>
<comment type="pathway">
    <text evidence="2 12">Amino-acid biosynthesis; L-isoleucine biosynthesis; L-isoleucine from 2-oxobutanoate: step 2/4.</text>
</comment>
<feature type="binding site" evidence="12">
    <location>
        <begin position="41"/>
        <end position="44"/>
    </location>
    <ligand>
        <name>NADP(+)</name>
        <dbReference type="ChEBI" id="CHEBI:58349"/>
    </ligand>
</feature>
<keyword evidence="17" id="KW-0413">Isomerase</keyword>
<evidence type="ECO:0000256" key="9">
    <source>
        <dbReference type="ARBA" id="ARBA00050504"/>
    </source>
</evidence>
<dbReference type="GO" id="GO:0016853">
    <property type="term" value="F:isomerase activity"/>
    <property type="evidence" value="ECO:0007669"/>
    <property type="project" value="UniProtKB-KW"/>
</dbReference>
<evidence type="ECO:0000313" key="20">
    <source>
        <dbReference type="EMBL" id="AKV81617.1"/>
    </source>
</evidence>
<feature type="binding site" evidence="12 13">
    <location>
        <position position="243"/>
    </location>
    <ligand>
        <name>Mg(2+)</name>
        <dbReference type="ChEBI" id="CHEBI:18420"/>
        <label>2</label>
    </ligand>
</feature>
<evidence type="ECO:0000313" key="19">
    <source>
        <dbReference type="EMBL" id="AKV79372.1"/>
    </source>
</evidence>
<evidence type="ECO:0000256" key="2">
    <source>
        <dbReference type="ARBA" id="ARBA00004885"/>
    </source>
</evidence>
<dbReference type="Gene3D" id="6.10.240.10">
    <property type="match status" value="1"/>
</dbReference>
<dbReference type="PANTHER" id="PTHR21371">
    <property type="entry name" value="KETOL-ACID REDUCTOISOMERASE, MITOCHONDRIAL"/>
    <property type="match status" value="1"/>
</dbReference>
<evidence type="ECO:0000313" key="22">
    <source>
        <dbReference type="Proteomes" id="UP000056255"/>
    </source>
</evidence>
<feature type="region of interest" description="Disordered" evidence="14">
    <location>
        <begin position="314"/>
        <end position="348"/>
    </location>
</feature>